<keyword evidence="6" id="KW-1185">Reference proteome</keyword>
<dbReference type="Gene3D" id="3.30.450.80">
    <property type="entry name" value="Transcription factor LuxR-like, autoinducer-binding domain"/>
    <property type="match status" value="1"/>
</dbReference>
<dbReference type="SUPFAM" id="SSF75516">
    <property type="entry name" value="Pheromone-binding domain of LuxR-like quorum-sensing transcription factors"/>
    <property type="match status" value="1"/>
</dbReference>
<dbReference type="InterPro" id="IPR005143">
    <property type="entry name" value="TF_LuxR_autoind-bd_dom"/>
</dbReference>
<sequence length="242" mass="27301">MRRNEREGPSWDELRDWLSVASDDHETRAALRRFARGHGFRWFTYLWLQDTNIRGISNYPSDWQRRYLTQKLALIDPIVTLARHANSAFSWSNGSNVLAHSRQQAQFMRDAGQIGIRFGYTIPIKAGYGMRAALTLSGPDAPSENVLTADQFYALSAGAFLHGYLERSSVTAFDAPECPLTHYQLECLSWLVQGKTNKEIGIIRGVTERAVELQLSAVREKLGTVSTIQSVAIAVERKWVLA</sequence>
<dbReference type="InterPro" id="IPR000792">
    <property type="entry name" value="Tscrpt_reg_LuxR_C"/>
</dbReference>
<gene>
    <name evidence="5" type="ORF">SAMN04487974_12423</name>
</gene>
<dbReference type="Proteomes" id="UP000199495">
    <property type="component" value="Unassembled WGS sequence"/>
</dbReference>
<dbReference type="SUPFAM" id="SSF46894">
    <property type="entry name" value="C-terminal effector domain of the bipartite response regulators"/>
    <property type="match status" value="1"/>
</dbReference>
<dbReference type="Pfam" id="PF00196">
    <property type="entry name" value="GerE"/>
    <property type="match status" value="1"/>
</dbReference>
<keyword evidence="3" id="KW-0804">Transcription</keyword>
<dbReference type="EMBL" id="FNCS01000024">
    <property type="protein sequence ID" value="SDH14055.1"/>
    <property type="molecule type" value="Genomic_DNA"/>
</dbReference>
<protein>
    <submittedName>
        <fullName evidence="5">DNA-binding transcriptional regulator, CsgD family</fullName>
    </submittedName>
</protein>
<evidence type="ECO:0000256" key="3">
    <source>
        <dbReference type="ARBA" id="ARBA00023163"/>
    </source>
</evidence>
<accession>A0A1G7ZZD2</accession>
<dbReference type="InterPro" id="IPR016032">
    <property type="entry name" value="Sig_transdc_resp-reg_C-effctor"/>
</dbReference>
<dbReference type="InterPro" id="IPR036693">
    <property type="entry name" value="TF_LuxR_autoind-bd_dom_sf"/>
</dbReference>
<evidence type="ECO:0000313" key="6">
    <source>
        <dbReference type="Proteomes" id="UP000199495"/>
    </source>
</evidence>
<proteinExistence type="predicted"/>
<organism evidence="5 6">
    <name type="scientific">Pelagibacterium luteolum</name>
    <dbReference type="NCBI Taxonomy" id="440168"/>
    <lineage>
        <taxon>Bacteria</taxon>
        <taxon>Pseudomonadati</taxon>
        <taxon>Pseudomonadota</taxon>
        <taxon>Alphaproteobacteria</taxon>
        <taxon>Hyphomicrobiales</taxon>
        <taxon>Devosiaceae</taxon>
        <taxon>Pelagibacterium</taxon>
    </lineage>
</organism>
<evidence type="ECO:0000256" key="1">
    <source>
        <dbReference type="ARBA" id="ARBA00023015"/>
    </source>
</evidence>
<keyword evidence="1" id="KW-0805">Transcription regulation</keyword>
<dbReference type="GO" id="GO:0006355">
    <property type="term" value="P:regulation of DNA-templated transcription"/>
    <property type="evidence" value="ECO:0007669"/>
    <property type="project" value="InterPro"/>
</dbReference>
<evidence type="ECO:0000259" key="4">
    <source>
        <dbReference type="PROSITE" id="PS50043"/>
    </source>
</evidence>
<dbReference type="SMART" id="SM00421">
    <property type="entry name" value="HTH_LUXR"/>
    <property type="match status" value="1"/>
</dbReference>
<keyword evidence="2 5" id="KW-0238">DNA-binding</keyword>
<reference evidence="5 6" key="1">
    <citation type="submission" date="2016-10" db="EMBL/GenBank/DDBJ databases">
        <authorList>
            <person name="de Groot N.N."/>
        </authorList>
    </citation>
    <scope>NUCLEOTIDE SEQUENCE [LARGE SCALE GENOMIC DNA]</scope>
    <source>
        <strain evidence="5 6">CGMCC 1.10267</strain>
    </source>
</reference>
<feature type="domain" description="HTH luxR-type" evidence="4">
    <location>
        <begin position="172"/>
        <end position="238"/>
    </location>
</feature>
<evidence type="ECO:0000256" key="2">
    <source>
        <dbReference type="ARBA" id="ARBA00023125"/>
    </source>
</evidence>
<name>A0A1G7ZZD2_9HYPH</name>
<evidence type="ECO:0000313" key="5">
    <source>
        <dbReference type="EMBL" id="SDH14055.1"/>
    </source>
</evidence>
<dbReference type="Gene3D" id="1.10.10.10">
    <property type="entry name" value="Winged helix-like DNA-binding domain superfamily/Winged helix DNA-binding domain"/>
    <property type="match status" value="1"/>
</dbReference>
<dbReference type="STRING" id="440168.SAMN04487974_12423"/>
<dbReference type="CDD" id="cd06170">
    <property type="entry name" value="LuxR_C_like"/>
    <property type="match status" value="1"/>
</dbReference>
<dbReference type="AlphaFoldDB" id="A0A1G7ZZD2"/>
<dbReference type="Pfam" id="PF03472">
    <property type="entry name" value="Autoind_bind"/>
    <property type="match status" value="1"/>
</dbReference>
<dbReference type="InterPro" id="IPR036388">
    <property type="entry name" value="WH-like_DNA-bd_sf"/>
</dbReference>
<dbReference type="PROSITE" id="PS50043">
    <property type="entry name" value="HTH_LUXR_2"/>
    <property type="match status" value="1"/>
</dbReference>
<dbReference type="GO" id="GO:0003677">
    <property type="term" value="F:DNA binding"/>
    <property type="evidence" value="ECO:0007669"/>
    <property type="project" value="UniProtKB-KW"/>
</dbReference>